<feature type="signal peptide" evidence="1">
    <location>
        <begin position="1"/>
        <end position="23"/>
    </location>
</feature>
<reference evidence="2 3" key="1">
    <citation type="submission" date="2020-01" db="EMBL/GenBank/DDBJ databases">
        <title>Identification and distribution of gene clusters putatively required for synthesis of sphingolipid metabolism inhibitors in phylogenetically diverse species of the filamentous fungus Fusarium.</title>
        <authorList>
            <person name="Kim H.-S."/>
            <person name="Busman M."/>
            <person name="Brown D.W."/>
            <person name="Divon H."/>
            <person name="Uhlig S."/>
            <person name="Proctor R.H."/>
        </authorList>
    </citation>
    <scope>NUCLEOTIDE SEQUENCE [LARGE SCALE GENOMIC DNA]</scope>
    <source>
        <strain evidence="2 3">NRRL 20459</strain>
    </source>
</reference>
<dbReference type="Proteomes" id="UP000554235">
    <property type="component" value="Unassembled WGS sequence"/>
</dbReference>
<proteinExistence type="predicted"/>
<name>A0A8H4PB74_9HYPO</name>
<keyword evidence="1" id="KW-0732">Signal</keyword>
<comment type="caution">
    <text evidence="2">The sequence shown here is derived from an EMBL/GenBank/DDBJ whole genome shotgun (WGS) entry which is preliminary data.</text>
</comment>
<sequence length="229" mass="24134">MVSSNIGLTFAAALIGLVPMITGAAVPVQESSLVGRATSDTSTWEKYHAQNGVFSRTGNCLSYLDPSPRDGTWPCGIYCGNEATRICIGPPKPEDAPWTINTNPDGERYVVGKCECDTTAADAIATGTVDFVAKGLDEGFRQLGSITCEVMLNVLKEAVLAGTYLIPGAGPAAVAARTVAKGVKLAAKSKGGKDLWEEAVQESCKVRHGPGMTEIDEGYKIFENAPDEF</sequence>
<feature type="chain" id="PRO_5034558170" evidence="1">
    <location>
        <begin position="24"/>
        <end position="229"/>
    </location>
</feature>
<protein>
    <submittedName>
        <fullName evidence="2">Uncharacterized protein</fullName>
    </submittedName>
</protein>
<accession>A0A8H4PB74</accession>
<dbReference type="OrthoDB" id="5329399at2759"/>
<evidence type="ECO:0000313" key="3">
    <source>
        <dbReference type="Proteomes" id="UP000554235"/>
    </source>
</evidence>
<evidence type="ECO:0000313" key="2">
    <source>
        <dbReference type="EMBL" id="KAF4464343.1"/>
    </source>
</evidence>
<organism evidence="2 3">
    <name type="scientific">Fusarium albosuccineum</name>
    <dbReference type="NCBI Taxonomy" id="1237068"/>
    <lineage>
        <taxon>Eukaryota</taxon>
        <taxon>Fungi</taxon>
        <taxon>Dikarya</taxon>
        <taxon>Ascomycota</taxon>
        <taxon>Pezizomycotina</taxon>
        <taxon>Sordariomycetes</taxon>
        <taxon>Hypocreomycetidae</taxon>
        <taxon>Hypocreales</taxon>
        <taxon>Nectriaceae</taxon>
        <taxon>Fusarium</taxon>
        <taxon>Fusarium decemcellulare species complex</taxon>
    </lineage>
</organism>
<dbReference type="EMBL" id="JAADYS010001203">
    <property type="protein sequence ID" value="KAF4464343.1"/>
    <property type="molecule type" value="Genomic_DNA"/>
</dbReference>
<gene>
    <name evidence="2" type="ORF">FALBO_8819</name>
</gene>
<evidence type="ECO:0000256" key="1">
    <source>
        <dbReference type="SAM" id="SignalP"/>
    </source>
</evidence>
<keyword evidence="3" id="KW-1185">Reference proteome</keyword>
<dbReference type="AlphaFoldDB" id="A0A8H4PB74"/>